<evidence type="ECO:0000313" key="2">
    <source>
        <dbReference type="Proteomes" id="UP000539957"/>
    </source>
</evidence>
<gene>
    <name evidence="1" type="ORF">HNP32_001490</name>
</gene>
<name>A0A7W7INS4_9CAUL</name>
<protein>
    <submittedName>
        <fullName evidence="1">Uncharacterized protein</fullName>
    </submittedName>
</protein>
<dbReference type="Proteomes" id="UP000539957">
    <property type="component" value="Unassembled WGS sequence"/>
</dbReference>
<evidence type="ECO:0000313" key="1">
    <source>
        <dbReference type="EMBL" id="MBB4797766.1"/>
    </source>
</evidence>
<sequence length="34" mass="3640">MHGEDIEDEGFSNAFAVWALRPKAAHARNGNGNG</sequence>
<reference evidence="1 2" key="1">
    <citation type="submission" date="2020-08" db="EMBL/GenBank/DDBJ databases">
        <title>Functional genomics of gut bacteria from endangered species of beetles.</title>
        <authorList>
            <person name="Carlos-Shanley C."/>
        </authorList>
    </citation>
    <scope>NUCLEOTIDE SEQUENCE [LARGE SCALE GENOMIC DNA]</scope>
    <source>
        <strain evidence="1 2">S00123</strain>
    </source>
</reference>
<dbReference type="AlphaFoldDB" id="A0A7W7INS4"/>
<keyword evidence="2" id="KW-1185">Reference proteome</keyword>
<organism evidence="1 2">
    <name type="scientific">Brevundimonas bullata</name>
    <dbReference type="NCBI Taxonomy" id="13160"/>
    <lineage>
        <taxon>Bacteria</taxon>
        <taxon>Pseudomonadati</taxon>
        <taxon>Pseudomonadota</taxon>
        <taxon>Alphaproteobacteria</taxon>
        <taxon>Caulobacterales</taxon>
        <taxon>Caulobacteraceae</taxon>
        <taxon>Brevundimonas</taxon>
    </lineage>
</organism>
<dbReference type="EMBL" id="JACHKY010000002">
    <property type="protein sequence ID" value="MBB4797766.1"/>
    <property type="molecule type" value="Genomic_DNA"/>
</dbReference>
<accession>A0A7W7INS4</accession>
<proteinExistence type="predicted"/>
<comment type="caution">
    <text evidence="1">The sequence shown here is derived from an EMBL/GenBank/DDBJ whole genome shotgun (WGS) entry which is preliminary data.</text>
</comment>